<dbReference type="PANTHER" id="PTHR43133">
    <property type="entry name" value="RNA POLYMERASE ECF-TYPE SIGMA FACTO"/>
    <property type="match status" value="1"/>
</dbReference>
<dbReference type="SUPFAM" id="SSF88946">
    <property type="entry name" value="Sigma2 domain of RNA polymerase sigma factors"/>
    <property type="match status" value="1"/>
</dbReference>
<dbReference type="InterPro" id="IPR007630">
    <property type="entry name" value="RNA_pol_sigma70_r4"/>
</dbReference>
<keyword evidence="3" id="KW-0731">Sigma factor</keyword>
<dbReference type="EMBL" id="JAUSVS010000005">
    <property type="protein sequence ID" value="MDQ0464869.1"/>
    <property type="molecule type" value="Genomic_DNA"/>
</dbReference>
<dbReference type="InterPro" id="IPR036388">
    <property type="entry name" value="WH-like_DNA-bd_sf"/>
</dbReference>
<gene>
    <name evidence="8" type="ORF">QO010_002653</name>
</gene>
<keyword evidence="5" id="KW-0804">Transcription</keyword>
<dbReference type="InterPro" id="IPR013325">
    <property type="entry name" value="RNA_pol_sigma_r2"/>
</dbReference>
<keyword evidence="4" id="KW-0238">DNA-binding</keyword>
<dbReference type="RefSeq" id="WP_307349847.1">
    <property type="nucleotide sequence ID" value="NZ_JAUSVS010000005.1"/>
</dbReference>
<dbReference type="CDD" id="cd06171">
    <property type="entry name" value="Sigma70_r4"/>
    <property type="match status" value="1"/>
</dbReference>
<dbReference type="InterPro" id="IPR007627">
    <property type="entry name" value="RNA_pol_sigma70_r2"/>
</dbReference>
<name>A0ABU0ISA4_9CAUL</name>
<dbReference type="InterPro" id="IPR013324">
    <property type="entry name" value="RNA_pol_sigma_r3/r4-like"/>
</dbReference>
<dbReference type="NCBIfam" id="TIGR02937">
    <property type="entry name" value="sigma70-ECF"/>
    <property type="match status" value="1"/>
</dbReference>
<dbReference type="InterPro" id="IPR014284">
    <property type="entry name" value="RNA_pol_sigma-70_dom"/>
</dbReference>
<accession>A0ABU0ISA4</accession>
<sequence length="178" mass="19213">MNRDLEHVLDEYLVLQCRAGSRAAMGQLVGRWTPRLLRHASRTLNSPDAAADVVQDAWISALRGLGRLDDPARFPAWLYAIATRKCVDHIRKAARGRRLAAGLAAQPPPAAPSGSDLKLDFAAALARLPADQRLVASLFYGEDLSLEEVAAVAGVPLGTVKSRLHHARQSLKLVLEGA</sequence>
<dbReference type="Pfam" id="PF04542">
    <property type="entry name" value="Sigma70_r2"/>
    <property type="match status" value="1"/>
</dbReference>
<feature type="domain" description="RNA polymerase sigma-70 region 4" evidence="7">
    <location>
        <begin position="124"/>
        <end position="172"/>
    </location>
</feature>
<keyword evidence="9" id="KW-1185">Reference proteome</keyword>
<proteinExistence type="inferred from homology"/>
<evidence type="ECO:0000256" key="4">
    <source>
        <dbReference type="ARBA" id="ARBA00023125"/>
    </source>
</evidence>
<evidence type="ECO:0000256" key="5">
    <source>
        <dbReference type="ARBA" id="ARBA00023163"/>
    </source>
</evidence>
<dbReference type="Gene3D" id="1.10.10.10">
    <property type="entry name" value="Winged helix-like DNA-binding domain superfamily/Winged helix DNA-binding domain"/>
    <property type="match status" value="1"/>
</dbReference>
<evidence type="ECO:0000313" key="8">
    <source>
        <dbReference type="EMBL" id="MDQ0464869.1"/>
    </source>
</evidence>
<dbReference type="Gene3D" id="1.10.1740.10">
    <property type="match status" value="1"/>
</dbReference>
<feature type="domain" description="RNA polymerase sigma-70 region 2" evidence="6">
    <location>
        <begin position="28"/>
        <end position="95"/>
    </location>
</feature>
<evidence type="ECO:0000259" key="6">
    <source>
        <dbReference type="Pfam" id="PF04542"/>
    </source>
</evidence>
<evidence type="ECO:0000313" key="9">
    <source>
        <dbReference type="Proteomes" id="UP001228905"/>
    </source>
</evidence>
<comment type="caution">
    <text evidence="8">The sequence shown here is derived from an EMBL/GenBank/DDBJ whole genome shotgun (WGS) entry which is preliminary data.</text>
</comment>
<evidence type="ECO:0000259" key="7">
    <source>
        <dbReference type="Pfam" id="PF04545"/>
    </source>
</evidence>
<evidence type="ECO:0000256" key="3">
    <source>
        <dbReference type="ARBA" id="ARBA00023082"/>
    </source>
</evidence>
<reference evidence="8 9" key="1">
    <citation type="submission" date="2023-07" db="EMBL/GenBank/DDBJ databases">
        <title>Genomic Encyclopedia of Type Strains, Phase IV (KMG-IV): sequencing the most valuable type-strain genomes for metagenomic binning, comparative biology and taxonomic classification.</title>
        <authorList>
            <person name="Goeker M."/>
        </authorList>
    </citation>
    <scope>NUCLEOTIDE SEQUENCE [LARGE SCALE GENOMIC DNA]</scope>
    <source>
        <strain evidence="8 9">DSM 18695</strain>
    </source>
</reference>
<dbReference type="Pfam" id="PF04545">
    <property type="entry name" value="Sigma70_r4"/>
    <property type="match status" value="1"/>
</dbReference>
<dbReference type="SUPFAM" id="SSF88659">
    <property type="entry name" value="Sigma3 and sigma4 domains of RNA polymerase sigma factors"/>
    <property type="match status" value="1"/>
</dbReference>
<dbReference type="Proteomes" id="UP001228905">
    <property type="component" value="Unassembled WGS sequence"/>
</dbReference>
<keyword evidence="2" id="KW-0805">Transcription regulation</keyword>
<dbReference type="PANTHER" id="PTHR43133:SF8">
    <property type="entry name" value="RNA POLYMERASE SIGMA FACTOR HI_1459-RELATED"/>
    <property type="match status" value="1"/>
</dbReference>
<comment type="similarity">
    <text evidence="1">Belongs to the sigma-70 factor family. ECF subfamily.</text>
</comment>
<dbReference type="InterPro" id="IPR039425">
    <property type="entry name" value="RNA_pol_sigma-70-like"/>
</dbReference>
<evidence type="ECO:0000256" key="1">
    <source>
        <dbReference type="ARBA" id="ARBA00010641"/>
    </source>
</evidence>
<protein>
    <submittedName>
        <fullName evidence="8">RNA polymerase sigma-70 factor (ECF subfamily)</fullName>
    </submittedName>
</protein>
<organism evidence="8 9">
    <name type="scientific">Caulobacter ginsengisoli</name>
    <dbReference type="NCBI Taxonomy" id="400775"/>
    <lineage>
        <taxon>Bacteria</taxon>
        <taxon>Pseudomonadati</taxon>
        <taxon>Pseudomonadota</taxon>
        <taxon>Alphaproteobacteria</taxon>
        <taxon>Caulobacterales</taxon>
        <taxon>Caulobacteraceae</taxon>
        <taxon>Caulobacter</taxon>
    </lineage>
</organism>
<evidence type="ECO:0000256" key="2">
    <source>
        <dbReference type="ARBA" id="ARBA00023015"/>
    </source>
</evidence>